<dbReference type="EMBL" id="JAKWBL010000003">
    <property type="protein sequence ID" value="MCH5599421.1"/>
    <property type="molecule type" value="Genomic_DNA"/>
</dbReference>
<keyword evidence="2" id="KW-1185">Reference proteome</keyword>
<comment type="caution">
    <text evidence="1">The sequence shown here is derived from an EMBL/GenBank/DDBJ whole genome shotgun (WGS) entry which is preliminary data.</text>
</comment>
<proteinExistence type="predicted"/>
<protein>
    <submittedName>
        <fullName evidence="1">Uncharacterized protein</fullName>
    </submittedName>
</protein>
<evidence type="ECO:0000313" key="1">
    <source>
        <dbReference type="EMBL" id="MCH5599421.1"/>
    </source>
</evidence>
<gene>
    <name evidence="1" type="ORF">MKP09_16635</name>
</gene>
<organism evidence="1 2">
    <name type="scientific">Niabella ginsengisoli</name>
    <dbReference type="NCBI Taxonomy" id="522298"/>
    <lineage>
        <taxon>Bacteria</taxon>
        <taxon>Pseudomonadati</taxon>
        <taxon>Bacteroidota</taxon>
        <taxon>Chitinophagia</taxon>
        <taxon>Chitinophagales</taxon>
        <taxon>Chitinophagaceae</taxon>
        <taxon>Niabella</taxon>
    </lineage>
</organism>
<evidence type="ECO:0000313" key="2">
    <source>
        <dbReference type="Proteomes" id="UP001202248"/>
    </source>
</evidence>
<sequence>MKHRILYLLFFLNIITSGYAQDYKKAAEQQFLQYTDLIIKKDFRSASEFIIEDMFEMISKEQMILAMEKIFNMPEFEFKIDSPQVLQISNSKKLIPLTF</sequence>
<name>A0ABS9SMC8_9BACT</name>
<dbReference type="Proteomes" id="UP001202248">
    <property type="component" value="Unassembled WGS sequence"/>
</dbReference>
<accession>A0ABS9SMC8</accession>
<dbReference type="RefSeq" id="WP_240831327.1">
    <property type="nucleotide sequence ID" value="NZ_JAKWBL010000003.1"/>
</dbReference>
<reference evidence="1 2" key="1">
    <citation type="submission" date="2022-02" db="EMBL/GenBank/DDBJ databases">
        <authorList>
            <person name="Min J."/>
        </authorList>
    </citation>
    <scope>NUCLEOTIDE SEQUENCE [LARGE SCALE GENOMIC DNA]</scope>
    <source>
        <strain evidence="1 2">GR10-1</strain>
    </source>
</reference>